<dbReference type="Gene3D" id="3.40.50.1110">
    <property type="entry name" value="SGNH hydrolase"/>
    <property type="match status" value="1"/>
</dbReference>
<proteinExistence type="predicted"/>
<accession>A0A433ZPP7</accession>
<gene>
    <name evidence="1" type="ORF">CKG00_18410</name>
</gene>
<dbReference type="Pfam" id="PF04311">
    <property type="entry name" value="DUF459"/>
    <property type="match status" value="1"/>
</dbReference>
<dbReference type="Proteomes" id="UP000286908">
    <property type="component" value="Unassembled WGS sequence"/>
</dbReference>
<dbReference type="InterPro" id="IPR036514">
    <property type="entry name" value="SGNH_hydro_sf"/>
</dbReference>
<dbReference type="InterPro" id="IPR007407">
    <property type="entry name" value="DUF459"/>
</dbReference>
<evidence type="ECO:0000313" key="2">
    <source>
        <dbReference type="Proteomes" id="UP000286908"/>
    </source>
</evidence>
<protein>
    <recommendedName>
        <fullName evidence="3">SGNH hydrolase-type esterase domain-containing protein</fullName>
    </recommendedName>
</protein>
<dbReference type="EMBL" id="NRQY01000005">
    <property type="protein sequence ID" value="RUT64105.1"/>
    <property type="molecule type" value="Genomic_DNA"/>
</dbReference>
<dbReference type="CDD" id="cd00229">
    <property type="entry name" value="SGNH_hydrolase"/>
    <property type="match status" value="1"/>
</dbReference>
<name>A0A433ZPP7_MORMO</name>
<organism evidence="1 2">
    <name type="scientific">Morganella morganii</name>
    <name type="common">Proteus morganii</name>
    <dbReference type="NCBI Taxonomy" id="582"/>
    <lineage>
        <taxon>Bacteria</taxon>
        <taxon>Pseudomonadati</taxon>
        <taxon>Pseudomonadota</taxon>
        <taxon>Gammaproteobacteria</taxon>
        <taxon>Enterobacterales</taxon>
        <taxon>Morganellaceae</taxon>
        <taxon>Morganella</taxon>
    </lineage>
</organism>
<dbReference type="GO" id="GO:0016788">
    <property type="term" value="F:hydrolase activity, acting on ester bonds"/>
    <property type="evidence" value="ECO:0007669"/>
    <property type="project" value="UniProtKB-ARBA"/>
</dbReference>
<dbReference type="AlphaFoldDB" id="A0A433ZPP7"/>
<evidence type="ECO:0008006" key="3">
    <source>
        <dbReference type="Google" id="ProtNLM"/>
    </source>
</evidence>
<comment type="caution">
    <text evidence="1">The sequence shown here is derived from an EMBL/GenBank/DDBJ whole genome shotgun (WGS) entry which is preliminary data.</text>
</comment>
<evidence type="ECO:0000313" key="1">
    <source>
        <dbReference type="EMBL" id="RUT64105.1"/>
    </source>
</evidence>
<sequence length="190" mass="21776">MFKLIIFIFCLLSFSVESKILFFGDSLTYVIGNAYKKHNNDTDVIYNVGFSFISNHEYMFNYIDNSNLNKYDKLFIVFGTNDFIHSGDIDNYSVLSILFVSRILHHNKNIEITWILPPTVKNDRKNELIQHTKTAIKKGMKPIGIRTVDPDTVFGGDYREKVDNKAIRTADGVHITNYGANLIVDLIQGI</sequence>
<dbReference type="SUPFAM" id="SSF52266">
    <property type="entry name" value="SGNH hydrolase"/>
    <property type="match status" value="1"/>
</dbReference>
<reference evidence="1 2" key="1">
    <citation type="submission" date="2017-08" db="EMBL/GenBank/DDBJ databases">
        <title>Draft genome sequence of pheromone producing symbiont Morganella morganii, of the female New Zealand grass grub Costelytra giveni.</title>
        <authorList>
            <person name="Laugraud A."/>
            <person name="Young S.D."/>
            <person name="Hurst M.H."/>
        </authorList>
    </citation>
    <scope>NUCLEOTIDE SEQUENCE [LARGE SCALE GENOMIC DNA]</scope>
    <source>
        <strain evidence="1 2">MMsCG</strain>
    </source>
</reference>